<keyword evidence="2" id="KW-1185">Reference proteome</keyword>
<dbReference type="Pfam" id="PF05635">
    <property type="entry name" value="23S_rRNA_IVP"/>
    <property type="match status" value="1"/>
</dbReference>
<accession>A0A5D0MBX9</accession>
<organism evidence="1 2">
    <name type="scientific">Candidatus Mcinerneyibacterium aminivorans</name>
    <dbReference type="NCBI Taxonomy" id="2703815"/>
    <lineage>
        <taxon>Bacteria</taxon>
        <taxon>Candidatus Macinerneyibacteriota</taxon>
        <taxon>Candidatus Mcinerneyibacteria</taxon>
        <taxon>Candidatus Mcinerneyibacteriales</taxon>
        <taxon>Candidatus Mcinerneyibacteriaceae</taxon>
        <taxon>Candidatus Mcinerneyibacterium</taxon>
    </lineage>
</organism>
<sequence length="129" mass="15119">MKYEDNEIYRKSFNFSVDVVNLYRKLCKNGHEYELYNQILKSATSIGANITEGLEGQSKKDFVSKFSIALKEAAETEYWLDLFNKTNILEENEYRNYKKEIRSIIRILSKIVRSTKNNMEGANNDKKSV</sequence>
<dbReference type="SUPFAM" id="SSF158446">
    <property type="entry name" value="IVS-encoded protein-like"/>
    <property type="match status" value="1"/>
</dbReference>
<gene>
    <name evidence="1" type="ORF">FXF47_08720</name>
</gene>
<dbReference type="EMBL" id="VSIX01000122">
    <property type="protein sequence ID" value="TYB30536.1"/>
    <property type="molecule type" value="Genomic_DNA"/>
</dbReference>
<evidence type="ECO:0000313" key="1">
    <source>
        <dbReference type="EMBL" id="TYB30536.1"/>
    </source>
</evidence>
<dbReference type="PIRSF" id="PIRSF035652">
    <property type="entry name" value="CHP02436"/>
    <property type="match status" value="1"/>
</dbReference>
<dbReference type="AlphaFoldDB" id="A0A5D0MBX9"/>
<proteinExistence type="predicted"/>
<comment type="caution">
    <text evidence="1">The sequence shown here is derived from an EMBL/GenBank/DDBJ whole genome shotgun (WGS) entry which is preliminary data.</text>
</comment>
<evidence type="ECO:0000313" key="2">
    <source>
        <dbReference type="Proteomes" id="UP000324143"/>
    </source>
</evidence>
<dbReference type="Gene3D" id="1.20.1440.60">
    <property type="entry name" value="23S rRNA-intervening sequence"/>
    <property type="match status" value="1"/>
</dbReference>
<dbReference type="PANTHER" id="PTHR38471:SF2">
    <property type="entry name" value="FOUR HELIX BUNDLE PROTEIN"/>
    <property type="match status" value="1"/>
</dbReference>
<dbReference type="NCBIfam" id="TIGR02436">
    <property type="entry name" value="four helix bundle protein"/>
    <property type="match status" value="1"/>
</dbReference>
<name>A0A5D0MBX9_9BACT</name>
<dbReference type="PANTHER" id="PTHR38471">
    <property type="entry name" value="FOUR HELIX BUNDLE PROTEIN"/>
    <property type="match status" value="1"/>
</dbReference>
<reference evidence="1" key="1">
    <citation type="submission" date="2019-08" db="EMBL/GenBank/DDBJ databases">
        <title>Genomic characterization of a novel candidate phylum (ARYD3) from a high temperature, high salinity tertiary oil reservoir in north central Oklahoma, USA.</title>
        <authorList>
            <person name="Youssef N.H."/>
            <person name="Yadav A."/>
            <person name="Elshahed M.S."/>
        </authorList>
    </citation>
    <scope>NUCLEOTIDE SEQUENCE [LARGE SCALE GENOMIC DNA]</scope>
    <source>
        <strain evidence="1">ARYD3</strain>
    </source>
</reference>
<protein>
    <submittedName>
        <fullName evidence="1">Four helix bundle protein</fullName>
    </submittedName>
</protein>
<dbReference type="InterPro" id="IPR036583">
    <property type="entry name" value="23S_rRNA_IVS_sf"/>
</dbReference>
<dbReference type="Proteomes" id="UP000324143">
    <property type="component" value="Unassembled WGS sequence"/>
</dbReference>
<dbReference type="InterPro" id="IPR012657">
    <property type="entry name" value="23S_rRNA-intervening_sequence"/>
</dbReference>